<dbReference type="EMBL" id="QOCW01000036">
    <property type="protein sequence ID" value="RBW67486.1"/>
    <property type="molecule type" value="Genomic_DNA"/>
</dbReference>
<evidence type="ECO:0000313" key="3">
    <source>
        <dbReference type="Proteomes" id="UP000253314"/>
    </source>
</evidence>
<dbReference type="InterPro" id="IPR018728">
    <property type="entry name" value="DUF2268"/>
</dbReference>
<keyword evidence="3" id="KW-1185">Reference proteome</keyword>
<proteinExistence type="predicted"/>
<feature type="domain" description="DUF2268" evidence="1">
    <location>
        <begin position="79"/>
        <end position="272"/>
    </location>
</feature>
<dbReference type="OrthoDB" id="2449457at2"/>
<organism evidence="2 3">
    <name type="scientific">Bacillus taeanensis</name>
    <dbReference type="NCBI Taxonomy" id="273032"/>
    <lineage>
        <taxon>Bacteria</taxon>
        <taxon>Bacillati</taxon>
        <taxon>Bacillota</taxon>
        <taxon>Bacilli</taxon>
        <taxon>Bacillales</taxon>
        <taxon>Bacillaceae</taxon>
        <taxon>Bacillus</taxon>
    </lineage>
</organism>
<dbReference type="Pfam" id="PF10026">
    <property type="entry name" value="DUF2268"/>
    <property type="match status" value="1"/>
</dbReference>
<evidence type="ECO:0000313" key="2">
    <source>
        <dbReference type="EMBL" id="RBW67486.1"/>
    </source>
</evidence>
<accession>A0A366XP21</accession>
<name>A0A366XP21_9BACI</name>
<dbReference type="Proteomes" id="UP000253314">
    <property type="component" value="Unassembled WGS sequence"/>
</dbReference>
<dbReference type="RefSeq" id="WP_113808323.1">
    <property type="nucleotide sequence ID" value="NZ_QOCW01000036.1"/>
</dbReference>
<reference evidence="2 3" key="1">
    <citation type="submission" date="2018-07" db="EMBL/GenBank/DDBJ databases">
        <title>Lottiidibacillus patelloidae gen. nov., sp. nov., isolated from the intestinal tract of a marine limpet and the reclassification of B. taeanensis BH030017T, B. algicola KMM 3737T and B. hwajinpoensis SW-72T as genus Lottiidibacillus.</title>
        <authorList>
            <person name="Liu R."/>
            <person name="Huang Z."/>
        </authorList>
    </citation>
    <scope>NUCLEOTIDE SEQUENCE [LARGE SCALE GENOMIC DNA]</scope>
    <source>
        <strain evidence="2 3">BH030017</strain>
    </source>
</reference>
<protein>
    <recommendedName>
        <fullName evidence="1">DUF2268 domain-containing protein</fullName>
    </recommendedName>
</protein>
<comment type="caution">
    <text evidence="2">The sequence shown here is derived from an EMBL/GenBank/DDBJ whole genome shotgun (WGS) entry which is preliminary data.</text>
</comment>
<sequence>MPILATNRWLHKFIKTCNKNSFISPYSIQLQTLCVPLKRYFPTYTSQEVHAHLLKNGLFNPENWMDIQSVVKEMEKKNIWGFVNKQYQLLKKEWNGPEASIFIFPIKQNHSFLNEKRNNRNGMAFRGKMFLFVSPDVRLEELKALLAHEYNHICRLHLLNRDDQKTPLKDSLIIEGLGEYAVKSLYGKRLLGRAARLYTLDEALELWNDQFISNLNLLGKEKHNPFLYGDRDRFLPPWIGYYIGYQIVNTFQKKNGPYPMNELLLKSADELIQGSKFALKKKEKD</sequence>
<evidence type="ECO:0000259" key="1">
    <source>
        <dbReference type="Pfam" id="PF10026"/>
    </source>
</evidence>
<dbReference type="AlphaFoldDB" id="A0A366XP21"/>
<gene>
    <name evidence="2" type="ORF">DS031_22035</name>
</gene>